<name>A0A2M7ZVN6_9BACT</name>
<protein>
    <submittedName>
        <fullName evidence="1">Uncharacterized protein</fullName>
    </submittedName>
</protein>
<dbReference type="AlphaFoldDB" id="A0A2M7ZVN6"/>
<dbReference type="Proteomes" id="UP000229156">
    <property type="component" value="Unassembled WGS sequence"/>
</dbReference>
<evidence type="ECO:0000313" key="2">
    <source>
        <dbReference type="Proteomes" id="UP000229156"/>
    </source>
</evidence>
<dbReference type="EMBL" id="PFUT01000013">
    <property type="protein sequence ID" value="PJB09317.1"/>
    <property type="molecule type" value="Genomic_DNA"/>
</dbReference>
<comment type="caution">
    <text evidence="1">The sequence shown here is derived from an EMBL/GenBank/DDBJ whole genome shotgun (WGS) entry which is preliminary data.</text>
</comment>
<gene>
    <name evidence="1" type="ORF">CO121_00530</name>
</gene>
<organism evidence="1 2">
    <name type="scientific">bacterium (Candidatus Gribaldobacteria) CG_4_9_14_3_um_filter_36_15</name>
    <dbReference type="NCBI Taxonomy" id="2014269"/>
    <lineage>
        <taxon>Bacteria</taxon>
        <taxon>Candidatus Gribaldobacteria</taxon>
    </lineage>
</organism>
<feature type="non-terminal residue" evidence="1">
    <location>
        <position position="1"/>
    </location>
</feature>
<proteinExistence type="predicted"/>
<accession>A0A2M7ZVN6</accession>
<reference evidence="2" key="1">
    <citation type="submission" date="2017-09" db="EMBL/GenBank/DDBJ databases">
        <title>Depth-based differentiation of microbial function through sediment-hosted aquifers and enrichment of novel symbionts in the deep terrestrial subsurface.</title>
        <authorList>
            <person name="Probst A.J."/>
            <person name="Ladd B."/>
            <person name="Jarett J.K."/>
            <person name="Geller-Mcgrath D.E."/>
            <person name="Sieber C.M.K."/>
            <person name="Emerson J.B."/>
            <person name="Anantharaman K."/>
            <person name="Thomas B.C."/>
            <person name="Malmstrom R."/>
            <person name="Stieglmeier M."/>
            <person name="Klingl A."/>
            <person name="Woyke T."/>
            <person name="Ryan C.M."/>
            <person name="Banfield J.F."/>
        </authorList>
    </citation>
    <scope>NUCLEOTIDE SEQUENCE [LARGE SCALE GENOMIC DNA]</scope>
</reference>
<evidence type="ECO:0000313" key="1">
    <source>
        <dbReference type="EMBL" id="PJB09317.1"/>
    </source>
</evidence>
<sequence>KSLGRISWPGFLFEPANKSYIFVPYYQYKPTPLEVHRAYTSTPRPHLGAGLLLTGLIDFERKMG</sequence>